<feature type="signal peptide" evidence="2">
    <location>
        <begin position="1"/>
        <end position="17"/>
    </location>
</feature>
<dbReference type="Proteomes" id="UP000799439">
    <property type="component" value="Unassembled WGS sequence"/>
</dbReference>
<evidence type="ECO:0000313" key="3">
    <source>
        <dbReference type="EMBL" id="KAF2152642.1"/>
    </source>
</evidence>
<feature type="region of interest" description="Disordered" evidence="1">
    <location>
        <begin position="153"/>
        <end position="248"/>
    </location>
</feature>
<reference evidence="3" key="1">
    <citation type="journal article" date="2020" name="Stud. Mycol.">
        <title>101 Dothideomycetes genomes: a test case for predicting lifestyles and emergence of pathogens.</title>
        <authorList>
            <person name="Haridas S."/>
            <person name="Albert R."/>
            <person name="Binder M."/>
            <person name="Bloem J."/>
            <person name="Labutti K."/>
            <person name="Salamov A."/>
            <person name="Andreopoulos B."/>
            <person name="Baker S."/>
            <person name="Barry K."/>
            <person name="Bills G."/>
            <person name="Bluhm B."/>
            <person name="Cannon C."/>
            <person name="Castanera R."/>
            <person name="Culley D."/>
            <person name="Daum C."/>
            <person name="Ezra D."/>
            <person name="Gonzalez J."/>
            <person name="Henrissat B."/>
            <person name="Kuo A."/>
            <person name="Liang C."/>
            <person name="Lipzen A."/>
            <person name="Lutzoni F."/>
            <person name="Magnuson J."/>
            <person name="Mondo S."/>
            <person name="Nolan M."/>
            <person name="Ohm R."/>
            <person name="Pangilinan J."/>
            <person name="Park H.-J."/>
            <person name="Ramirez L."/>
            <person name="Alfaro M."/>
            <person name="Sun H."/>
            <person name="Tritt A."/>
            <person name="Yoshinaga Y."/>
            <person name="Zwiers L.-H."/>
            <person name="Turgeon B."/>
            <person name="Goodwin S."/>
            <person name="Spatafora J."/>
            <person name="Crous P."/>
            <person name="Grigoriev I."/>
        </authorList>
    </citation>
    <scope>NUCLEOTIDE SEQUENCE</scope>
    <source>
        <strain evidence="3">CBS 260.36</strain>
    </source>
</reference>
<evidence type="ECO:0000256" key="1">
    <source>
        <dbReference type="SAM" id="MobiDB-lite"/>
    </source>
</evidence>
<keyword evidence="2" id="KW-0732">Signal</keyword>
<proteinExistence type="predicted"/>
<feature type="compositionally biased region" description="Low complexity" evidence="1">
    <location>
        <begin position="220"/>
        <end position="248"/>
    </location>
</feature>
<feature type="compositionally biased region" description="Low complexity" evidence="1">
    <location>
        <begin position="153"/>
        <end position="198"/>
    </location>
</feature>
<protein>
    <submittedName>
        <fullName evidence="3">Uncharacterized protein</fullName>
    </submittedName>
</protein>
<keyword evidence="4" id="KW-1185">Reference proteome</keyword>
<evidence type="ECO:0000256" key="2">
    <source>
        <dbReference type="SAM" id="SignalP"/>
    </source>
</evidence>
<sequence length="397" mass="42794">MLVHSLFLFVLASEAHAKQKATLSPKCAKAQRNVNLINQHMTYSTDFCIYYLSLPRTRSPLLHIQPHAMTTACGCLLTQEGIPIPKHHKPTTKPSTGHRKCSPAYQRFVKEHFYEPKAFCNFYDALPRAVSPIFGVTANQLLDACACYDVQPTSSTPTKKPSTSTTTPGAKPTTTRTSSTTKAVPTTTTTTTATTATTADDEEVTTTTSFVTADDEVNFTTTTSPSTTTSTTTIPTTSVPTTTTTATTTTTTTTSSYFVTTTTTTPLCGYPPATIYGNWSLIQYGTLVNTMTLNTTGFGTTMTGQQPMVSTTLDASLNYAQAISSCAVVVADRAGDNSKDYVSDVYNESGADWGCFGWRDSDPSDTGFDRGGLNFDIECSYVYRIVDQQCYGAQCPG</sequence>
<dbReference type="EMBL" id="ML996086">
    <property type="protein sequence ID" value="KAF2152642.1"/>
    <property type="molecule type" value="Genomic_DNA"/>
</dbReference>
<organism evidence="3 4">
    <name type="scientific">Myriangium duriaei CBS 260.36</name>
    <dbReference type="NCBI Taxonomy" id="1168546"/>
    <lineage>
        <taxon>Eukaryota</taxon>
        <taxon>Fungi</taxon>
        <taxon>Dikarya</taxon>
        <taxon>Ascomycota</taxon>
        <taxon>Pezizomycotina</taxon>
        <taxon>Dothideomycetes</taxon>
        <taxon>Dothideomycetidae</taxon>
        <taxon>Myriangiales</taxon>
        <taxon>Myriangiaceae</taxon>
        <taxon>Myriangium</taxon>
    </lineage>
</organism>
<evidence type="ECO:0000313" key="4">
    <source>
        <dbReference type="Proteomes" id="UP000799439"/>
    </source>
</evidence>
<gene>
    <name evidence="3" type="ORF">K461DRAFT_306728</name>
</gene>
<comment type="caution">
    <text evidence="3">The sequence shown here is derived from an EMBL/GenBank/DDBJ whole genome shotgun (WGS) entry which is preliminary data.</text>
</comment>
<accession>A0A9P4J383</accession>
<dbReference type="AlphaFoldDB" id="A0A9P4J383"/>
<name>A0A9P4J383_9PEZI</name>
<feature type="chain" id="PRO_5040334824" evidence="2">
    <location>
        <begin position="18"/>
        <end position="397"/>
    </location>
</feature>